<dbReference type="GO" id="GO:0006808">
    <property type="term" value="P:regulation of nitrogen utilization"/>
    <property type="evidence" value="ECO:0007669"/>
    <property type="project" value="InterPro"/>
</dbReference>
<dbReference type="GO" id="GO:0030234">
    <property type="term" value="F:enzyme regulator activity"/>
    <property type="evidence" value="ECO:0007669"/>
    <property type="project" value="InterPro"/>
</dbReference>
<protein>
    <submittedName>
        <fullName evidence="7">Nitrogen regulatory protein P-II family</fullName>
    </submittedName>
</protein>
<comment type="similarity">
    <text evidence="6">Belongs to the P(II) protein family.</text>
</comment>
<dbReference type="RefSeq" id="WP_048060873.1">
    <property type="nucleotide sequence ID" value="NZ_QREL01000001.1"/>
</dbReference>
<comment type="caution">
    <text evidence="7">The sequence shown here is derived from an EMBL/GenBank/DDBJ whole genome shotgun (WGS) entry which is preliminary data.</text>
</comment>
<name>A0A371NE08_9EURY</name>
<evidence type="ECO:0000256" key="2">
    <source>
        <dbReference type="ARBA" id="ARBA00023015"/>
    </source>
</evidence>
<evidence type="ECO:0000256" key="3">
    <source>
        <dbReference type="ARBA" id="ARBA00023163"/>
    </source>
</evidence>
<dbReference type="PANTHER" id="PTHR30115">
    <property type="entry name" value="NITROGEN REGULATORY PROTEIN P-II"/>
    <property type="match status" value="1"/>
</dbReference>
<keyword evidence="5" id="KW-0597">Phosphoprotein</keyword>
<dbReference type="InterPro" id="IPR017918">
    <property type="entry name" value="N-reg_PII_CS"/>
</dbReference>
<organism evidence="7 8">
    <name type="scientific">Methanothermobacter defluvii</name>
    <dbReference type="NCBI Taxonomy" id="49339"/>
    <lineage>
        <taxon>Archaea</taxon>
        <taxon>Methanobacteriati</taxon>
        <taxon>Methanobacteriota</taxon>
        <taxon>Methanomada group</taxon>
        <taxon>Methanobacteria</taxon>
        <taxon>Methanobacteriales</taxon>
        <taxon>Methanobacteriaceae</taxon>
        <taxon>Methanothermobacter</taxon>
    </lineage>
</organism>
<comment type="function">
    <text evidence="1">Could be involved in the regulation of nitrogen fixation.</text>
</comment>
<dbReference type="PROSITE" id="PS51343">
    <property type="entry name" value="PII_GLNB_DOM"/>
    <property type="match status" value="1"/>
</dbReference>
<evidence type="ECO:0000313" key="8">
    <source>
        <dbReference type="Proteomes" id="UP000256864"/>
    </source>
</evidence>
<sequence length="112" mass="12543">MRKITAIIRREKLEDVKDALELMGIHGMTVSDVKGRGQQMGIRESYRGMDYCVDLLPKVQLEIVVDSEDLERTVEAISENARTGDVGDGKIFVTDVIDVVRIRTGEHGRDAI</sequence>
<proteinExistence type="inferred from homology"/>
<dbReference type="GO" id="GO:0005829">
    <property type="term" value="C:cytosol"/>
    <property type="evidence" value="ECO:0007669"/>
    <property type="project" value="TreeGrafter"/>
</dbReference>
<keyword evidence="3" id="KW-0804">Transcription</keyword>
<dbReference type="GeneID" id="82297120"/>
<dbReference type="InterPro" id="IPR015867">
    <property type="entry name" value="N-reg_PII/ATP_PRibTrfase_C"/>
</dbReference>
<evidence type="ECO:0000256" key="6">
    <source>
        <dbReference type="RuleBase" id="RU003936"/>
    </source>
</evidence>
<keyword evidence="2" id="KW-0805">Transcription regulation</keyword>
<evidence type="ECO:0000313" key="7">
    <source>
        <dbReference type="EMBL" id="REE28694.1"/>
    </source>
</evidence>
<dbReference type="GO" id="GO:0005524">
    <property type="term" value="F:ATP binding"/>
    <property type="evidence" value="ECO:0007669"/>
    <property type="project" value="TreeGrafter"/>
</dbReference>
<gene>
    <name evidence="7" type="ORF">C7452_0714</name>
</gene>
<dbReference type="Pfam" id="PF00543">
    <property type="entry name" value="P-II"/>
    <property type="match status" value="1"/>
</dbReference>
<evidence type="ECO:0000256" key="5">
    <source>
        <dbReference type="PIRSR" id="PIRSR602187-50"/>
    </source>
</evidence>
<feature type="modified residue" description="O-UMP-tyrosine" evidence="5">
    <location>
        <position position="51"/>
    </location>
</feature>
<dbReference type="AlphaFoldDB" id="A0A371NE08"/>
<evidence type="ECO:0000256" key="1">
    <source>
        <dbReference type="ARBA" id="ARBA00002440"/>
    </source>
</evidence>
<keyword evidence="4" id="KW-0535">Nitrogen fixation</keyword>
<dbReference type="PRINTS" id="PR00340">
    <property type="entry name" value="PIIGLNB"/>
</dbReference>
<dbReference type="EMBL" id="QREL01000001">
    <property type="protein sequence ID" value="REE28694.1"/>
    <property type="molecule type" value="Genomic_DNA"/>
</dbReference>
<dbReference type="PANTHER" id="PTHR30115:SF11">
    <property type="entry name" value="NITROGEN REGULATORY PROTEIN P-II HOMOLOG"/>
    <property type="match status" value="1"/>
</dbReference>
<reference evidence="7 8" key="1">
    <citation type="submission" date="2018-07" db="EMBL/GenBank/DDBJ databases">
        <title>Genomic Encyclopedia of Type Strains, Phase IV (KMG-IV): sequencing the most valuable type-strain genomes for metagenomic binning, comparative biology and taxonomic classification.</title>
        <authorList>
            <person name="Goeker M."/>
        </authorList>
    </citation>
    <scope>NUCLEOTIDE SEQUENCE [LARGE SCALE GENOMIC DNA]</scope>
    <source>
        <strain evidence="7 8">DSM 7466</strain>
    </source>
</reference>
<keyword evidence="8" id="KW-1185">Reference proteome</keyword>
<dbReference type="InterPro" id="IPR002187">
    <property type="entry name" value="N-reg_PII"/>
</dbReference>
<accession>A0A371NE08</accession>
<evidence type="ECO:0000256" key="4">
    <source>
        <dbReference type="ARBA" id="ARBA00023231"/>
    </source>
</evidence>
<dbReference type="SUPFAM" id="SSF54913">
    <property type="entry name" value="GlnB-like"/>
    <property type="match status" value="1"/>
</dbReference>
<dbReference type="PROSITE" id="PS00638">
    <property type="entry name" value="PII_GLNB_CTER"/>
    <property type="match status" value="1"/>
</dbReference>
<dbReference type="Proteomes" id="UP000256864">
    <property type="component" value="Unassembled WGS sequence"/>
</dbReference>
<dbReference type="SMART" id="SM00938">
    <property type="entry name" value="P-II"/>
    <property type="match status" value="1"/>
</dbReference>
<dbReference type="InterPro" id="IPR011322">
    <property type="entry name" value="N-reg_PII-like_a/b"/>
</dbReference>
<dbReference type="Gene3D" id="3.30.70.120">
    <property type="match status" value="1"/>
</dbReference>